<evidence type="ECO:0000256" key="1">
    <source>
        <dbReference type="ARBA" id="ARBA00022801"/>
    </source>
</evidence>
<organism evidence="2 3">
    <name type="scientific">Capillibacterium thermochitinicola</name>
    <dbReference type="NCBI Taxonomy" id="2699427"/>
    <lineage>
        <taxon>Bacteria</taxon>
        <taxon>Bacillati</taxon>
        <taxon>Bacillota</taxon>
        <taxon>Capillibacterium</taxon>
    </lineage>
</organism>
<dbReference type="GO" id="GO:0005975">
    <property type="term" value="P:carbohydrate metabolic process"/>
    <property type="evidence" value="ECO:0007669"/>
    <property type="project" value="UniProtKB-ARBA"/>
</dbReference>
<gene>
    <name evidence="2" type="ORF">G5B42_10240</name>
</gene>
<dbReference type="RefSeq" id="WP_181340378.1">
    <property type="nucleotide sequence ID" value="NZ_JAAKDE010000025.1"/>
</dbReference>
<name>A0A8J6LJM7_9FIRM</name>
<dbReference type="AlphaFoldDB" id="A0A8J6LJM7"/>
<evidence type="ECO:0000313" key="2">
    <source>
        <dbReference type="EMBL" id="MBA2133910.1"/>
    </source>
</evidence>
<dbReference type="Gene3D" id="3.30.379.10">
    <property type="entry name" value="Chitobiase/beta-hexosaminidase domain 2-like"/>
    <property type="match status" value="1"/>
</dbReference>
<dbReference type="Pfam" id="PF16126">
    <property type="entry name" value="DUF4838"/>
    <property type="match status" value="1"/>
</dbReference>
<dbReference type="Proteomes" id="UP000657177">
    <property type="component" value="Unassembled WGS sequence"/>
</dbReference>
<evidence type="ECO:0000313" key="3">
    <source>
        <dbReference type="Proteomes" id="UP000657177"/>
    </source>
</evidence>
<dbReference type="InterPro" id="IPR029018">
    <property type="entry name" value="Hex-like_dom2"/>
</dbReference>
<comment type="caution">
    <text evidence="2">The sequence shown here is derived from an EMBL/GenBank/DDBJ whole genome shotgun (WGS) entry which is preliminary data.</text>
</comment>
<dbReference type="GO" id="GO:0016787">
    <property type="term" value="F:hydrolase activity"/>
    <property type="evidence" value="ECO:0007669"/>
    <property type="project" value="UniProtKB-KW"/>
</dbReference>
<proteinExistence type="predicted"/>
<dbReference type="EMBL" id="JAAKDE010000025">
    <property type="protein sequence ID" value="MBA2133910.1"/>
    <property type="molecule type" value="Genomic_DNA"/>
</dbReference>
<accession>A0A8J6LJM7</accession>
<dbReference type="InterPro" id="IPR032287">
    <property type="entry name" value="DUF4838"/>
</dbReference>
<reference evidence="2" key="1">
    <citation type="submission" date="2020-06" db="EMBL/GenBank/DDBJ databases">
        <title>Novel chitinolytic bacterium.</title>
        <authorList>
            <person name="Ungkulpasvich U."/>
            <person name="Kosugi A."/>
            <person name="Uke A."/>
        </authorList>
    </citation>
    <scope>NUCLEOTIDE SEQUENCE</scope>
    <source>
        <strain evidence="2">UUS1-1</strain>
    </source>
</reference>
<keyword evidence="3" id="KW-1185">Reference proteome</keyword>
<sequence length="657" mass="75027">MELKGIGQKKVVRIHLKTNNETTAFAAAELGKYLRLMLGQETEVVFAEEPPSGLTPGVPTLQLGLFADFPGLETPEVTDPVWDDAVYIRVENGKGVIAGNNPRSLLLAVYRFLTAAGCRWVRPGDDGELIPRKALADLNATVCERAAYRHRGICIEGAVSEENVRAVIDWLPKVGMNAYFIQFREAFTFFQRWYDHKHNPQQRPAGFTREEAREIVRRLEQEIKRRGLLYHAVGHGWTCEPLGLPGLGWDQKVDEEAPAEIAPFLAEIKGKRQIWQGIPLNTNLCYSNPEVREMIVGEIVRYLQEHPGIDLLHFWLADGSNNQCECAECGKARPADFYVQMLNDLDEQLTAAGLKTRIVFLVYVDLLWAPEKERIKNPERFVLMFAPITRSYTQSIPDRLAEQTIPPYVRNQLQFPSSVRENLAHLRTWQQMFSGDAFDFDYHLMWAHYFDPGYTTIARTAHQDIKNLKTIGLNGLISCQVQRAFMPTGLPMTVIGRALWDPTRSFSEIAADYYASAFGPDGEKCRELMDQLPDFLDELDPWAGRSSQFDEVRFLEKLHQTKRVIGELKALVAANRDLTNKCHRMSWRYLGIFLEVYDRFVTALLNLLAGRKEEADQVWEETKDLLCSHEDQIQMVFDVCLFIETAGRVLAKLKQEV</sequence>
<protein>
    <submittedName>
        <fullName evidence="2">DUF4838 domain-containing protein</fullName>
    </submittedName>
</protein>
<keyword evidence="1" id="KW-0378">Hydrolase</keyword>